<evidence type="ECO:0000313" key="3">
    <source>
        <dbReference type="Proteomes" id="UP000484988"/>
    </source>
</evidence>
<name>A0A6A0B1B6_9ACTN</name>
<feature type="region of interest" description="Disordered" evidence="1">
    <location>
        <begin position="1"/>
        <end position="136"/>
    </location>
</feature>
<dbReference type="EMBL" id="BLLG01000021">
    <property type="protein sequence ID" value="GFH38906.1"/>
    <property type="molecule type" value="Genomic_DNA"/>
</dbReference>
<keyword evidence="3" id="KW-1185">Reference proteome</keyword>
<dbReference type="RefSeq" id="WP_173266572.1">
    <property type="nucleotide sequence ID" value="NZ_BLLG01000021.1"/>
</dbReference>
<dbReference type="AlphaFoldDB" id="A0A6A0B1B6"/>
<protein>
    <submittedName>
        <fullName evidence="2">Uncharacterized protein</fullName>
    </submittedName>
</protein>
<evidence type="ECO:0000256" key="1">
    <source>
        <dbReference type="SAM" id="MobiDB-lite"/>
    </source>
</evidence>
<accession>A0A6A0B1B6</accession>
<feature type="compositionally biased region" description="Acidic residues" evidence="1">
    <location>
        <begin position="33"/>
        <end position="81"/>
    </location>
</feature>
<dbReference type="Proteomes" id="UP000484988">
    <property type="component" value="Unassembled WGS sequence"/>
</dbReference>
<proteinExistence type="predicted"/>
<sequence>MDRSTLPRHARAHVPGWAHPYPHGVFSPFFYADGDDSDDSDDDAVDDSDGQDDGAGDDDEADAGDGGQDDEDDADPDGAEELGDKGKRALASMKGKWKSERDRRRALEERLAEQDSKDDADAARRKAEQDATAKANGRILRSEVRAAAKGRLADPKDALTFLDLDQFEVNEDGEVDEDEIAEAIEDLIKNKPYLAAAKATRFQGTGDGGAARKAGRPKQLTERDLKTMTPEQIVKAQEAGQLDDLLGAG</sequence>
<evidence type="ECO:0000313" key="2">
    <source>
        <dbReference type="EMBL" id="GFH38906.1"/>
    </source>
</evidence>
<organism evidence="2 3">
    <name type="scientific">Streptomyces pacificus</name>
    <dbReference type="NCBI Taxonomy" id="2705029"/>
    <lineage>
        <taxon>Bacteria</taxon>
        <taxon>Bacillati</taxon>
        <taxon>Actinomycetota</taxon>
        <taxon>Actinomycetes</taxon>
        <taxon>Kitasatosporales</taxon>
        <taxon>Streptomycetaceae</taxon>
        <taxon>Streptomyces</taxon>
    </lineage>
</organism>
<feature type="compositionally biased region" description="Basic and acidic residues" evidence="1">
    <location>
        <begin position="97"/>
        <end position="131"/>
    </location>
</feature>
<gene>
    <name evidence="2" type="ORF">SCWH03_51690</name>
</gene>
<reference evidence="2 3" key="1">
    <citation type="submission" date="2020-02" db="EMBL/GenBank/DDBJ databases">
        <title>Whole Genome Shotgun Sequence of Streptomyces sp. strain CWH03.</title>
        <authorList>
            <person name="Dohra H."/>
            <person name="Kodani S."/>
            <person name="Yamamura H."/>
        </authorList>
    </citation>
    <scope>NUCLEOTIDE SEQUENCE [LARGE SCALE GENOMIC DNA]</scope>
    <source>
        <strain evidence="2 3">CWH03</strain>
    </source>
</reference>
<feature type="compositionally biased region" description="Basic residues" evidence="1">
    <location>
        <begin position="1"/>
        <end position="12"/>
    </location>
</feature>
<comment type="caution">
    <text evidence="2">The sequence shown here is derived from an EMBL/GenBank/DDBJ whole genome shotgun (WGS) entry which is preliminary data.</text>
</comment>
<feature type="region of interest" description="Disordered" evidence="1">
    <location>
        <begin position="204"/>
        <end position="230"/>
    </location>
</feature>